<dbReference type="AlphaFoldDB" id="A0A6J4QC97"/>
<accession>A0A6J4QC97</accession>
<evidence type="ECO:0000313" key="2">
    <source>
        <dbReference type="EMBL" id="CAA9436609.1"/>
    </source>
</evidence>
<dbReference type="EMBL" id="CADCUX010000637">
    <property type="protein sequence ID" value="CAA9436609.1"/>
    <property type="molecule type" value="Genomic_DNA"/>
</dbReference>
<evidence type="ECO:0000256" key="1">
    <source>
        <dbReference type="SAM" id="MobiDB-lite"/>
    </source>
</evidence>
<protein>
    <submittedName>
        <fullName evidence="2">Uncharacterized protein</fullName>
    </submittedName>
</protein>
<organism evidence="2">
    <name type="scientific">uncultured Ramlibacter sp</name>
    <dbReference type="NCBI Taxonomy" id="260755"/>
    <lineage>
        <taxon>Bacteria</taxon>
        <taxon>Pseudomonadati</taxon>
        <taxon>Pseudomonadota</taxon>
        <taxon>Betaproteobacteria</taxon>
        <taxon>Burkholderiales</taxon>
        <taxon>Comamonadaceae</taxon>
        <taxon>Ramlibacter</taxon>
        <taxon>environmental samples</taxon>
    </lineage>
</organism>
<reference evidence="2" key="1">
    <citation type="submission" date="2020-02" db="EMBL/GenBank/DDBJ databases">
        <authorList>
            <person name="Meier V. D."/>
        </authorList>
    </citation>
    <scope>NUCLEOTIDE SEQUENCE</scope>
    <source>
        <strain evidence="2">AVDCRST_MAG51</strain>
    </source>
</reference>
<sequence>MAINLLNDKGTPLQRQRMSWK</sequence>
<feature type="non-terminal residue" evidence="2">
    <location>
        <position position="21"/>
    </location>
</feature>
<gene>
    <name evidence="2" type="ORF">AVDCRST_MAG51-2994</name>
</gene>
<proteinExistence type="predicted"/>
<feature type="region of interest" description="Disordered" evidence="1">
    <location>
        <begin position="1"/>
        <end position="21"/>
    </location>
</feature>
<name>A0A6J4QC97_9BURK</name>